<proteinExistence type="predicted"/>
<dbReference type="UniPathway" id="UPA00262">
    <property type="reaction ID" value="UER00222"/>
</dbReference>
<organism evidence="8 9">
    <name type="scientific">Thermoflavimicrobium dichotomicum</name>
    <dbReference type="NCBI Taxonomy" id="46223"/>
    <lineage>
        <taxon>Bacteria</taxon>
        <taxon>Bacillati</taxon>
        <taxon>Bacillota</taxon>
        <taxon>Bacilli</taxon>
        <taxon>Bacillales</taxon>
        <taxon>Thermoactinomycetaceae</taxon>
        <taxon>Thermoflavimicrobium</taxon>
    </lineage>
</organism>
<dbReference type="RefSeq" id="WP_093230159.1">
    <property type="nucleotide sequence ID" value="NZ_FORR01000009.1"/>
</dbReference>
<dbReference type="PANTHER" id="PTHR35330:SF1">
    <property type="entry name" value="SIROHEME BIOSYNTHESIS PROTEIN MET8"/>
    <property type="match status" value="1"/>
</dbReference>
<dbReference type="EMBL" id="FORR01000009">
    <property type="protein sequence ID" value="SFJ42437.1"/>
    <property type="molecule type" value="Genomic_DNA"/>
</dbReference>
<dbReference type="Pfam" id="PF14824">
    <property type="entry name" value="Sirohm_synth_M"/>
    <property type="match status" value="1"/>
</dbReference>
<evidence type="ECO:0000256" key="5">
    <source>
        <dbReference type="ARBA" id="ARBA00023244"/>
    </source>
</evidence>
<name>A0A1I3RAT8_9BACL</name>
<evidence type="ECO:0000256" key="3">
    <source>
        <dbReference type="ARBA" id="ARBA00023002"/>
    </source>
</evidence>
<dbReference type="Proteomes" id="UP000199545">
    <property type="component" value="Unassembled WGS sequence"/>
</dbReference>
<keyword evidence="4" id="KW-0520">NAD</keyword>
<dbReference type="InterPro" id="IPR006367">
    <property type="entry name" value="Sirohaem_synthase_N"/>
</dbReference>
<evidence type="ECO:0000313" key="8">
    <source>
        <dbReference type="EMBL" id="SFJ42437.1"/>
    </source>
</evidence>
<dbReference type="Gene3D" id="3.40.50.720">
    <property type="entry name" value="NAD(P)-binding Rossmann-like Domain"/>
    <property type="match status" value="1"/>
</dbReference>
<dbReference type="Gene3D" id="1.10.8.610">
    <property type="entry name" value="SirC, precorrin-2 dehydrogenase, C-terminal helical domain-like"/>
    <property type="match status" value="1"/>
</dbReference>
<dbReference type="OrthoDB" id="9773765at2"/>
<comment type="pathway">
    <text evidence="1">Porphyrin-containing compound metabolism; siroheme biosynthesis; sirohydrochlorin from precorrin-2: step 1/1.</text>
</comment>
<dbReference type="PANTHER" id="PTHR35330">
    <property type="entry name" value="SIROHEME BIOSYNTHESIS PROTEIN MET8"/>
    <property type="match status" value="1"/>
</dbReference>
<dbReference type="SUPFAM" id="SSF51735">
    <property type="entry name" value="NAD(P)-binding Rossmann-fold domains"/>
    <property type="match status" value="1"/>
</dbReference>
<dbReference type="InterPro" id="IPR028161">
    <property type="entry name" value="Met8-like"/>
</dbReference>
<dbReference type="InterPro" id="IPR036291">
    <property type="entry name" value="NAD(P)-bd_dom_sf"/>
</dbReference>
<feature type="domain" description="Siroheme synthase central" evidence="7">
    <location>
        <begin position="120"/>
        <end position="146"/>
    </location>
</feature>
<dbReference type="SUPFAM" id="SSF75615">
    <property type="entry name" value="Siroheme synthase middle domains-like"/>
    <property type="match status" value="1"/>
</dbReference>
<evidence type="ECO:0000256" key="2">
    <source>
        <dbReference type="ARBA" id="ARBA00012400"/>
    </source>
</evidence>
<keyword evidence="9" id="KW-1185">Reference proteome</keyword>
<dbReference type="GO" id="GO:0004325">
    <property type="term" value="F:ferrochelatase activity"/>
    <property type="evidence" value="ECO:0007669"/>
    <property type="project" value="InterPro"/>
</dbReference>
<gene>
    <name evidence="8" type="ORF">SAMN05421852_10966</name>
</gene>
<dbReference type="EC" id="1.3.1.76" evidence="2"/>
<dbReference type="InterPro" id="IPR042518">
    <property type="entry name" value="SirC_C"/>
</dbReference>
<dbReference type="STRING" id="46223.SAMN05421852_10966"/>
<dbReference type="GO" id="GO:0019354">
    <property type="term" value="P:siroheme biosynthetic process"/>
    <property type="evidence" value="ECO:0007669"/>
    <property type="project" value="UniProtKB-UniPathway"/>
</dbReference>
<protein>
    <recommendedName>
        <fullName evidence="2">precorrin-2 dehydrogenase</fullName>
        <ecNumber evidence="2">1.3.1.76</ecNumber>
    </recommendedName>
</protein>
<evidence type="ECO:0000256" key="4">
    <source>
        <dbReference type="ARBA" id="ARBA00023027"/>
    </source>
</evidence>
<evidence type="ECO:0000259" key="7">
    <source>
        <dbReference type="Pfam" id="PF14824"/>
    </source>
</evidence>
<dbReference type="AlphaFoldDB" id="A0A1I3RAT8"/>
<evidence type="ECO:0000313" key="9">
    <source>
        <dbReference type="Proteomes" id="UP000199545"/>
    </source>
</evidence>
<sequence>MKYVYPMMADLTSHRCLVVGGGAVAERKIGSLLAGNADVIVVSPQVTDKIKSWAQMGKIIWIPRLYQEKDGENCLIVIAATNDPDVNKQIYHDARRRKQFINVVDQPALCNFIVPSTVRRGKLTLAISTHGASPSLAKQIRKELEERYSEEYALLLELVHEMRVHIQKRVPDQEKRRKMMKELISPKWINICRLHPNQAKEWMLQWIEQEIQSQC</sequence>
<keyword evidence="3" id="KW-0560">Oxidoreductase</keyword>
<dbReference type="InterPro" id="IPR028281">
    <property type="entry name" value="Sirohaem_synthase_central"/>
</dbReference>
<accession>A0A1I3RAT8</accession>
<comment type="catalytic activity">
    <reaction evidence="6">
        <text>precorrin-2 + NAD(+) = sirohydrochlorin + NADH + 2 H(+)</text>
        <dbReference type="Rhea" id="RHEA:15613"/>
        <dbReference type="ChEBI" id="CHEBI:15378"/>
        <dbReference type="ChEBI" id="CHEBI:57540"/>
        <dbReference type="ChEBI" id="CHEBI:57945"/>
        <dbReference type="ChEBI" id="CHEBI:58351"/>
        <dbReference type="ChEBI" id="CHEBI:58827"/>
        <dbReference type="EC" id="1.3.1.76"/>
    </reaction>
</comment>
<evidence type="ECO:0000256" key="1">
    <source>
        <dbReference type="ARBA" id="ARBA00005010"/>
    </source>
</evidence>
<dbReference type="GO" id="GO:0043115">
    <property type="term" value="F:precorrin-2 dehydrogenase activity"/>
    <property type="evidence" value="ECO:0007669"/>
    <property type="project" value="UniProtKB-EC"/>
</dbReference>
<reference evidence="8 9" key="1">
    <citation type="submission" date="2016-10" db="EMBL/GenBank/DDBJ databases">
        <authorList>
            <person name="de Groot N.N."/>
        </authorList>
    </citation>
    <scope>NUCLEOTIDE SEQUENCE [LARGE SCALE GENOMIC DNA]</scope>
    <source>
        <strain evidence="8 9">DSM 44778</strain>
    </source>
</reference>
<evidence type="ECO:0000256" key="6">
    <source>
        <dbReference type="ARBA" id="ARBA00047561"/>
    </source>
</evidence>
<dbReference type="Pfam" id="PF13241">
    <property type="entry name" value="NAD_binding_7"/>
    <property type="match status" value="1"/>
</dbReference>
<dbReference type="NCBIfam" id="TIGR01470">
    <property type="entry name" value="cysG_Nterm"/>
    <property type="match status" value="1"/>
</dbReference>
<keyword evidence="5" id="KW-0627">Porphyrin biosynthesis</keyword>